<evidence type="ECO:0000313" key="16">
    <source>
        <dbReference type="EMBL" id="EHL09861.1"/>
    </source>
</evidence>
<evidence type="ECO:0000259" key="15">
    <source>
        <dbReference type="PROSITE" id="PS50886"/>
    </source>
</evidence>
<dbReference type="GO" id="GO:0004825">
    <property type="term" value="F:methionine-tRNA ligase activity"/>
    <property type="evidence" value="ECO:0007669"/>
    <property type="project" value="UniProtKB-UniRule"/>
</dbReference>
<proteinExistence type="inferred from homology"/>
<comment type="catalytic activity">
    <reaction evidence="12 13">
        <text>tRNA(Met) + L-methionine + ATP = L-methionyl-tRNA(Met) + AMP + diphosphate</text>
        <dbReference type="Rhea" id="RHEA:13481"/>
        <dbReference type="Rhea" id="RHEA-COMP:9667"/>
        <dbReference type="Rhea" id="RHEA-COMP:9698"/>
        <dbReference type="ChEBI" id="CHEBI:30616"/>
        <dbReference type="ChEBI" id="CHEBI:33019"/>
        <dbReference type="ChEBI" id="CHEBI:57844"/>
        <dbReference type="ChEBI" id="CHEBI:78442"/>
        <dbReference type="ChEBI" id="CHEBI:78530"/>
        <dbReference type="ChEBI" id="CHEBI:456215"/>
        <dbReference type="EC" id="6.1.1.10"/>
    </reaction>
</comment>
<evidence type="ECO:0000256" key="3">
    <source>
        <dbReference type="ARBA" id="ARBA00011738"/>
    </source>
</evidence>
<evidence type="ECO:0000256" key="7">
    <source>
        <dbReference type="ARBA" id="ARBA00022741"/>
    </source>
</evidence>
<accession>G9WWJ2</accession>
<feature type="short sequence motif" description="'HIGH' region" evidence="13">
    <location>
        <begin position="13"/>
        <end position="23"/>
    </location>
</feature>
<dbReference type="FunFam" id="2.40.50.140:FF:000042">
    <property type="entry name" value="Methionine--tRNA ligase"/>
    <property type="match status" value="1"/>
</dbReference>
<feature type="compositionally biased region" description="Basic and acidic residues" evidence="14">
    <location>
        <begin position="532"/>
        <end position="553"/>
    </location>
</feature>
<keyword evidence="9 13" id="KW-0694">RNA-binding</keyword>
<protein>
    <recommendedName>
        <fullName evidence="13">Methionine--tRNA ligase</fullName>
        <ecNumber evidence="13">6.1.1.10</ecNumber>
    </recommendedName>
    <alternativeName>
        <fullName evidence="13">Methionyl-tRNA synthetase</fullName>
        <shortName evidence="13">MetRS</shortName>
    </alternativeName>
</protein>
<dbReference type="AlphaFoldDB" id="G9WWJ2"/>
<comment type="function">
    <text evidence="1 13">Is required not only for elongation of protein synthesis but also for the initiation of all mRNA translation through initiator tRNA(fMet) aminoacylation.</text>
</comment>
<dbReference type="EC" id="6.1.1.10" evidence="13"/>
<dbReference type="Gene3D" id="1.10.730.10">
    <property type="entry name" value="Isoleucyl-tRNA Synthetase, Domain 1"/>
    <property type="match status" value="1"/>
</dbReference>
<dbReference type="Pfam" id="PF09334">
    <property type="entry name" value="tRNA-synt_1g"/>
    <property type="match status" value="2"/>
</dbReference>
<dbReference type="InterPro" id="IPR015413">
    <property type="entry name" value="Methionyl/Leucyl_tRNA_Synth"/>
</dbReference>
<dbReference type="SUPFAM" id="SSF50249">
    <property type="entry name" value="Nucleic acid-binding proteins"/>
    <property type="match status" value="1"/>
</dbReference>
<evidence type="ECO:0000256" key="2">
    <source>
        <dbReference type="ARBA" id="ARBA00004496"/>
    </source>
</evidence>
<dbReference type="Gene3D" id="2.40.50.140">
    <property type="entry name" value="Nucleic acid-binding proteins"/>
    <property type="match status" value="1"/>
</dbReference>
<evidence type="ECO:0000256" key="5">
    <source>
        <dbReference type="ARBA" id="ARBA00022555"/>
    </source>
</evidence>
<feature type="binding site" evidence="13">
    <location>
        <position position="128"/>
    </location>
    <ligand>
        <name>Zn(2+)</name>
        <dbReference type="ChEBI" id="CHEBI:29105"/>
    </ligand>
</feature>
<comment type="caution">
    <text evidence="16">The sequence shown here is derived from an EMBL/GenBank/DDBJ whole genome shotgun (WGS) entry which is preliminary data.</text>
</comment>
<name>G9WWJ2_9FIRM</name>
<dbReference type="NCBIfam" id="NF008900">
    <property type="entry name" value="PRK12267.1"/>
    <property type="match status" value="1"/>
</dbReference>
<feature type="binding site" evidence="13">
    <location>
        <position position="131"/>
    </location>
    <ligand>
        <name>Zn(2+)</name>
        <dbReference type="ChEBI" id="CHEBI:29105"/>
    </ligand>
</feature>
<feature type="binding site" evidence="13">
    <location>
        <position position="145"/>
    </location>
    <ligand>
        <name>Zn(2+)</name>
        <dbReference type="ChEBI" id="CHEBI:29105"/>
    </ligand>
</feature>
<dbReference type="EMBL" id="AFZD01000020">
    <property type="protein sequence ID" value="EHL09861.1"/>
    <property type="molecule type" value="Genomic_DNA"/>
</dbReference>
<dbReference type="HOGENOM" id="CLU_009710_9_4_9"/>
<keyword evidence="4 13" id="KW-0963">Cytoplasm</keyword>
<feature type="region of interest" description="Disordered" evidence="14">
    <location>
        <begin position="532"/>
        <end position="569"/>
    </location>
</feature>
<dbReference type="HAMAP" id="MF_01228">
    <property type="entry name" value="Met_tRNA_synth_type2"/>
    <property type="match status" value="1"/>
</dbReference>
<feature type="domain" description="TRNA-binding" evidence="15">
    <location>
        <begin position="581"/>
        <end position="685"/>
    </location>
</feature>
<keyword evidence="6 13" id="KW-0436">Ligase</keyword>
<evidence type="ECO:0000313" key="17">
    <source>
        <dbReference type="Proteomes" id="UP000003527"/>
    </source>
</evidence>
<dbReference type="Gene3D" id="3.40.50.620">
    <property type="entry name" value="HUPs"/>
    <property type="match status" value="1"/>
</dbReference>
<keyword evidence="8 13" id="KW-0067">ATP-binding</keyword>
<dbReference type="CDD" id="cd00814">
    <property type="entry name" value="MetRS_core"/>
    <property type="match status" value="1"/>
</dbReference>
<keyword evidence="10 13" id="KW-0648">Protein biosynthesis</keyword>
<dbReference type="GO" id="GO:0046872">
    <property type="term" value="F:metal ion binding"/>
    <property type="evidence" value="ECO:0007669"/>
    <property type="project" value="UniProtKB-KW"/>
</dbReference>
<reference evidence="16 17" key="1">
    <citation type="submission" date="2011-08" db="EMBL/GenBank/DDBJ databases">
        <title>The Genome Sequence of Oribacterium sp. ACB7.</title>
        <authorList>
            <consortium name="The Broad Institute Genome Sequencing Platform"/>
            <person name="Earl A."/>
            <person name="Ward D."/>
            <person name="Feldgarden M."/>
            <person name="Gevers D."/>
            <person name="Sizova M."/>
            <person name="Hazen A."/>
            <person name="Epstein S."/>
            <person name="Young S.K."/>
            <person name="Zeng Q."/>
            <person name="Gargeya S."/>
            <person name="Fitzgerald M."/>
            <person name="Haas B."/>
            <person name="Abouelleil A."/>
            <person name="Alvarado L."/>
            <person name="Arachchi H.M."/>
            <person name="Berlin A."/>
            <person name="Brown A."/>
            <person name="Chapman S.B."/>
            <person name="Chen Z."/>
            <person name="Dunbar C."/>
            <person name="Freedman E."/>
            <person name="Gearin G."/>
            <person name="Gellesch M."/>
            <person name="Goldberg J."/>
            <person name="Griggs A."/>
            <person name="Gujja S."/>
            <person name="Heiman D."/>
            <person name="Howarth C."/>
            <person name="Larson L."/>
            <person name="Lui A."/>
            <person name="MacDonald P.J.P."/>
            <person name="Montmayeur A."/>
            <person name="Murphy C."/>
            <person name="Neiman D."/>
            <person name="Pearson M."/>
            <person name="Priest M."/>
            <person name="Roberts A."/>
            <person name="Saif S."/>
            <person name="Shea T."/>
            <person name="Shenoy N."/>
            <person name="Sisk P."/>
            <person name="Stolte C."/>
            <person name="Sykes S."/>
            <person name="Wortman J."/>
            <person name="Nusbaum C."/>
            <person name="Birren B."/>
        </authorList>
    </citation>
    <scope>NUCLEOTIDE SEQUENCE [LARGE SCALE GENOMIC DNA]</scope>
    <source>
        <strain evidence="16 17">ACB7</strain>
    </source>
</reference>
<organism evidence="16 17">
    <name type="scientific">Oribacterium asaccharolyticum ACB7</name>
    <dbReference type="NCBI Taxonomy" id="796944"/>
    <lineage>
        <taxon>Bacteria</taxon>
        <taxon>Bacillati</taxon>
        <taxon>Bacillota</taxon>
        <taxon>Clostridia</taxon>
        <taxon>Lachnospirales</taxon>
        <taxon>Lachnospiraceae</taxon>
        <taxon>Oribacterium</taxon>
    </lineage>
</organism>
<dbReference type="SUPFAM" id="SSF52374">
    <property type="entry name" value="Nucleotidylyl transferase"/>
    <property type="match status" value="1"/>
</dbReference>
<keyword evidence="5 13" id="KW-0820">tRNA-binding</keyword>
<evidence type="ECO:0000256" key="13">
    <source>
        <dbReference type="HAMAP-Rule" id="MF_01228"/>
    </source>
</evidence>
<dbReference type="PANTHER" id="PTHR43326:SF1">
    <property type="entry name" value="METHIONINE--TRNA LIGASE, MITOCHONDRIAL"/>
    <property type="match status" value="1"/>
</dbReference>
<feature type="binding site" evidence="13">
    <location>
        <position position="148"/>
    </location>
    <ligand>
        <name>Zn(2+)</name>
        <dbReference type="ChEBI" id="CHEBI:29105"/>
    </ligand>
</feature>
<feature type="short sequence motif" description="'KMSKS' region" evidence="13">
    <location>
        <begin position="306"/>
        <end position="310"/>
    </location>
</feature>
<comment type="subunit">
    <text evidence="3 13">Homodimer.</text>
</comment>
<evidence type="ECO:0000256" key="8">
    <source>
        <dbReference type="ARBA" id="ARBA00022840"/>
    </source>
</evidence>
<dbReference type="PRINTS" id="PR01041">
    <property type="entry name" value="TRNASYNTHMET"/>
</dbReference>
<dbReference type="GO" id="GO:0005524">
    <property type="term" value="F:ATP binding"/>
    <property type="evidence" value="ECO:0007669"/>
    <property type="project" value="UniProtKB-UniRule"/>
</dbReference>
<dbReference type="InterPro" id="IPR041872">
    <property type="entry name" value="Anticodon_Met"/>
</dbReference>
<evidence type="ECO:0000256" key="9">
    <source>
        <dbReference type="ARBA" id="ARBA00022884"/>
    </source>
</evidence>
<comment type="caution">
    <text evidence="13">Lacks conserved residue(s) required for the propagation of feature annotation.</text>
</comment>
<dbReference type="InterPro" id="IPR012340">
    <property type="entry name" value="NA-bd_OB-fold"/>
</dbReference>
<keyword evidence="13" id="KW-0862">Zinc</keyword>
<evidence type="ECO:0000256" key="11">
    <source>
        <dbReference type="ARBA" id="ARBA00023146"/>
    </source>
</evidence>
<dbReference type="SUPFAM" id="SSF47323">
    <property type="entry name" value="Anticodon-binding domain of a subclass of class I aminoacyl-tRNA synthetases"/>
    <property type="match status" value="1"/>
</dbReference>
<sequence>MERKPYYITTAIAYASGKPHIGNTYEIILADAMARFKRYEGYDVFFMTGTDEHGQKIEGKAKDAGKTPKEFVDEVVGEIRSIFDLMDTSYDKFMRTTEPYHEKQVQKMFRKMYEKGDIYKGKYEGWYCTPCESFWTDSQLVDGKCPDCGRPVEKASEDAYFFKMSKYADRLMEHIESHPEFIQPVSRKNEMVNNFLKPGLQDLCVSRSSFTWGIPVDFDEKNVVYVWLDALTNYITGIGYDVDGEHGENYRKYWPADLHLIGKDIVRFHTIYWPIFLMSLDIPLPKQVFGHPWLLTAVGKADEGTKMSKSRGNVIYADDLVRLFGVDAVRFFVLHEMPFENDGVISWELMVERYNSQLANILGNLVKRTIAMSNKYFEGIVEKTDAVEPVDADLKNTVLSQAKLAIEKMEEHRVADALTAIFEIFRRSNKYIDETEPWVLAREEELAPRLKTVLYNLTESIVIGASLLESFMPNTAKTILEELSTEKRAFTQLDQFGLYPSGTKVSENPSTLFDRKDWKEIEKEVEKITEEQIRKASLEEEKSEKKDGNKDAADESPVEGDAPRDRNPVVLPYKDEVSYEDFEKLDFRIGKILHAEEVKKSKKLLLFKVQIGEEVRQILSGIKSAYKPEDLVGKKVMVLVNLKPRMIAGYESQGMLLSAAFEQDGEEILSLMTSLRDMPAGADIA</sequence>
<gene>
    <name evidence="13" type="primary">metG</name>
    <name evidence="16" type="ORF">HMPREF9624_01276</name>
</gene>
<keyword evidence="11 13" id="KW-0030">Aminoacyl-tRNA synthetase</keyword>
<keyword evidence="17" id="KW-1185">Reference proteome</keyword>
<dbReference type="FunFam" id="2.170.220.10:FF:000002">
    <property type="entry name" value="Methionine--tRNA ligase"/>
    <property type="match status" value="1"/>
</dbReference>
<keyword evidence="13" id="KW-0479">Metal-binding</keyword>
<dbReference type="Gene3D" id="2.170.220.10">
    <property type="match status" value="1"/>
</dbReference>
<dbReference type="RefSeq" id="WP_009537062.1">
    <property type="nucleotide sequence ID" value="NZ_JH414505.1"/>
</dbReference>
<dbReference type="GO" id="GO:0000049">
    <property type="term" value="F:tRNA binding"/>
    <property type="evidence" value="ECO:0007669"/>
    <property type="project" value="UniProtKB-UniRule"/>
</dbReference>
<dbReference type="InterPro" id="IPR004495">
    <property type="entry name" value="Met-tRNA-synth_bsu_C"/>
</dbReference>
<evidence type="ECO:0000256" key="6">
    <source>
        <dbReference type="ARBA" id="ARBA00022598"/>
    </source>
</evidence>
<comment type="cofactor">
    <cofactor evidence="13">
        <name>Zn(2+)</name>
        <dbReference type="ChEBI" id="CHEBI:29105"/>
    </cofactor>
    <text evidence="13">Binds 1 zinc ion per subunit.</text>
</comment>
<dbReference type="CDD" id="cd07957">
    <property type="entry name" value="Anticodon_Ia_Met"/>
    <property type="match status" value="1"/>
</dbReference>
<dbReference type="InterPro" id="IPR033911">
    <property type="entry name" value="MetRS_core"/>
</dbReference>
<dbReference type="NCBIfam" id="TIGR00399">
    <property type="entry name" value="metG_C_term"/>
    <property type="match status" value="1"/>
</dbReference>
<dbReference type="InterPro" id="IPR002547">
    <property type="entry name" value="tRNA-bd_dom"/>
</dbReference>
<dbReference type="InterPro" id="IPR023457">
    <property type="entry name" value="Met-tRNA_synth_2"/>
</dbReference>
<dbReference type="GO" id="GO:0006431">
    <property type="term" value="P:methionyl-tRNA aminoacylation"/>
    <property type="evidence" value="ECO:0007669"/>
    <property type="project" value="UniProtKB-UniRule"/>
</dbReference>
<evidence type="ECO:0000256" key="1">
    <source>
        <dbReference type="ARBA" id="ARBA00003314"/>
    </source>
</evidence>
<dbReference type="InterPro" id="IPR009080">
    <property type="entry name" value="tRNAsynth_Ia_anticodon-bd"/>
</dbReference>
<dbReference type="GO" id="GO:0005737">
    <property type="term" value="C:cytoplasm"/>
    <property type="evidence" value="ECO:0007669"/>
    <property type="project" value="UniProtKB-SubCell"/>
</dbReference>
<dbReference type="PROSITE" id="PS50886">
    <property type="entry name" value="TRBD"/>
    <property type="match status" value="1"/>
</dbReference>
<comment type="subcellular location">
    <subcellularLocation>
        <location evidence="2 13">Cytoplasm</location>
    </subcellularLocation>
</comment>
<dbReference type="Proteomes" id="UP000003527">
    <property type="component" value="Unassembled WGS sequence"/>
</dbReference>
<keyword evidence="7 13" id="KW-0547">Nucleotide-binding</keyword>
<dbReference type="InterPro" id="IPR014729">
    <property type="entry name" value="Rossmann-like_a/b/a_fold"/>
</dbReference>
<comment type="similarity">
    <text evidence="13">Belongs to the class-I aminoacyl-tRNA synthetase family. MetG type 2A subfamily.</text>
</comment>
<evidence type="ECO:0000256" key="4">
    <source>
        <dbReference type="ARBA" id="ARBA00022490"/>
    </source>
</evidence>
<evidence type="ECO:0000256" key="10">
    <source>
        <dbReference type="ARBA" id="ARBA00022917"/>
    </source>
</evidence>
<dbReference type="Pfam" id="PF19303">
    <property type="entry name" value="Anticodon_3"/>
    <property type="match status" value="1"/>
</dbReference>
<evidence type="ECO:0000256" key="14">
    <source>
        <dbReference type="SAM" id="MobiDB-lite"/>
    </source>
</evidence>
<dbReference type="Pfam" id="PF01588">
    <property type="entry name" value="tRNA_bind"/>
    <property type="match status" value="1"/>
</dbReference>
<dbReference type="PATRIC" id="fig|796944.3.peg.2020"/>
<evidence type="ECO:0000256" key="12">
    <source>
        <dbReference type="ARBA" id="ARBA00047364"/>
    </source>
</evidence>
<dbReference type="PANTHER" id="PTHR43326">
    <property type="entry name" value="METHIONYL-TRNA SYNTHETASE"/>
    <property type="match status" value="1"/>
</dbReference>